<dbReference type="Gene3D" id="3.40.33.10">
    <property type="entry name" value="CAP"/>
    <property type="match status" value="1"/>
</dbReference>
<dbReference type="EMBL" id="JAGQKZ010000004">
    <property type="protein sequence ID" value="MCA9391748.1"/>
    <property type="molecule type" value="Genomic_DNA"/>
</dbReference>
<reference evidence="3" key="1">
    <citation type="submission" date="2020-04" db="EMBL/GenBank/DDBJ databases">
        <authorList>
            <person name="Zhang T."/>
        </authorList>
    </citation>
    <scope>NUCLEOTIDE SEQUENCE</scope>
    <source>
        <strain evidence="3">HKST-UBA03</strain>
    </source>
</reference>
<evidence type="ECO:0000256" key="1">
    <source>
        <dbReference type="SAM" id="MobiDB-lite"/>
    </source>
</evidence>
<protein>
    <submittedName>
        <fullName evidence="3">CAP domain-containing protein</fullName>
    </submittedName>
</protein>
<evidence type="ECO:0000313" key="4">
    <source>
        <dbReference type="Proteomes" id="UP000751518"/>
    </source>
</evidence>
<feature type="domain" description="SCP" evidence="2">
    <location>
        <begin position="110"/>
        <end position="196"/>
    </location>
</feature>
<accession>A0A955LJS3</accession>
<proteinExistence type="predicted"/>
<gene>
    <name evidence="3" type="ORF">KC614_00900</name>
</gene>
<comment type="caution">
    <text evidence="3">The sequence shown here is derived from an EMBL/GenBank/DDBJ whole genome shotgun (WGS) entry which is preliminary data.</text>
</comment>
<evidence type="ECO:0000259" key="2">
    <source>
        <dbReference type="Pfam" id="PF00188"/>
    </source>
</evidence>
<sequence length="212" mass="22792">MQKLILIILGVTLVAAWATVKIVNIPQDSNPQESTIPSPTTSRAAANLELEPISYPQVLSVEDDLAPSNNPMSEDPLDKTTTLDETNDNSVVLNSPTPLPTITITGSLEDAINNTRNNTGLNSLSTNDVACDIATQRLAQAKANLSHQGLSWFMQKYNIGIGETISQGYTTEASAFNAWMNSPVHRTTILNAAWKHLCLSGSGDLLIAIFTT</sequence>
<evidence type="ECO:0000313" key="3">
    <source>
        <dbReference type="EMBL" id="MCA9391748.1"/>
    </source>
</evidence>
<dbReference type="CDD" id="cd05379">
    <property type="entry name" value="CAP_bacterial"/>
    <property type="match status" value="1"/>
</dbReference>
<dbReference type="InterPro" id="IPR035940">
    <property type="entry name" value="CAP_sf"/>
</dbReference>
<dbReference type="SUPFAM" id="SSF55797">
    <property type="entry name" value="PR-1-like"/>
    <property type="match status" value="1"/>
</dbReference>
<name>A0A955LJS3_UNCKA</name>
<dbReference type="AlphaFoldDB" id="A0A955LJS3"/>
<dbReference type="Proteomes" id="UP000751518">
    <property type="component" value="Unassembled WGS sequence"/>
</dbReference>
<reference evidence="3" key="2">
    <citation type="journal article" date="2021" name="Microbiome">
        <title>Successional dynamics and alternative stable states in a saline activated sludge microbial community over 9 years.</title>
        <authorList>
            <person name="Wang Y."/>
            <person name="Ye J."/>
            <person name="Ju F."/>
            <person name="Liu L."/>
            <person name="Boyd J.A."/>
            <person name="Deng Y."/>
            <person name="Parks D.H."/>
            <person name="Jiang X."/>
            <person name="Yin X."/>
            <person name="Woodcroft B.J."/>
            <person name="Tyson G.W."/>
            <person name="Hugenholtz P."/>
            <person name="Polz M.F."/>
            <person name="Zhang T."/>
        </authorList>
    </citation>
    <scope>NUCLEOTIDE SEQUENCE</scope>
    <source>
        <strain evidence="3">HKST-UBA03</strain>
    </source>
</reference>
<organism evidence="3 4">
    <name type="scientific">candidate division WWE3 bacterium</name>
    <dbReference type="NCBI Taxonomy" id="2053526"/>
    <lineage>
        <taxon>Bacteria</taxon>
        <taxon>Katanobacteria</taxon>
    </lineage>
</organism>
<dbReference type="InterPro" id="IPR014044">
    <property type="entry name" value="CAP_dom"/>
</dbReference>
<feature type="compositionally biased region" description="Polar residues" evidence="1">
    <location>
        <begin position="83"/>
        <end position="97"/>
    </location>
</feature>
<feature type="region of interest" description="Disordered" evidence="1">
    <location>
        <begin position="63"/>
        <end position="97"/>
    </location>
</feature>
<dbReference type="Pfam" id="PF00188">
    <property type="entry name" value="CAP"/>
    <property type="match status" value="1"/>
</dbReference>